<gene>
    <name evidence="2" type="ORF">Vretimale_1501</name>
</gene>
<reference evidence="2" key="1">
    <citation type="journal article" date="2021" name="Proc. Natl. Acad. Sci. U.S.A.">
        <title>Three genomes in the algal genus Volvox reveal the fate of a haploid sex-determining region after a transition to homothallism.</title>
        <authorList>
            <person name="Yamamoto K."/>
            <person name="Hamaji T."/>
            <person name="Kawai-Toyooka H."/>
            <person name="Matsuzaki R."/>
            <person name="Takahashi F."/>
            <person name="Nishimura Y."/>
            <person name="Kawachi M."/>
            <person name="Noguchi H."/>
            <person name="Minakuchi Y."/>
            <person name="Umen J.G."/>
            <person name="Toyoda A."/>
            <person name="Nozaki H."/>
        </authorList>
    </citation>
    <scope>NUCLEOTIDE SEQUENCE</scope>
    <source>
        <strain evidence="2">NIES-3785</strain>
    </source>
</reference>
<dbReference type="AlphaFoldDB" id="A0A8J4G3E9"/>
<proteinExistence type="predicted"/>
<name>A0A8J4G3E9_9CHLO</name>
<evidence type="ECO:0000313" key="3">
    <source>
        <dbReference type="Proteomes" id="UP000722791"/>
    </source>
</evidence>
<protein>
    <submittedName>
        <fullName evidence="2">Uncharacterized protein</fullName>
    </submittedName>
</protein>
<dbReference type="EMBL" id="BNCQ01000002">
    <property type="protein sequence ID" value="GIL95482.1"/>
    <property type="molecule type" value="Genomic_DNA"/>
</dbReference>
<evidence type="ECO:0000256" key="1">
    <source>
        <dbReference type="SAM" id="MobiDB-lite"/>
    </source>
</evidence>
<feature type="non-terminal residue" evidence="2">
    <location>
        <position position="1"/>
    </location>
</feature>
<sequence>GEPSPLAVTAASVEPVRQPKYTIRASPAFGMSEAQLKEMAPAAVLQSSGWNAKIRCRPVHNPEMLLLPHQLPSSSGGQSLRELLAAGSSDPRVTGVLSAARRLLGALLPTEQINALPPWPPPPPPPPLPTQQTIPQHQMPGTAVPPAQMRAPPAATSAGGVWDDDD</sequence>
<evidence type="ECO:0000313" key="2">
    <source>
        <dbReference type="EMBL" id="GIL95482.1"/>
    </source>
</evidence>
<accession>A0A8J4G3E9</accession>
<organism evidence="2 3">
    <name type="scientific">Volvox reticuliferus</name>
    <dbReference type="NCBI Taxonomy" id="1737510"/>
    <lineage>
        <taxon>Eukaryota</taxon>
        <taxon>Viridiplantae</taxon>
        <taxon>Chlorophyta</taxon>
        <taxon>core chlorophytes</taxon>
        <taxon>Chlorophyceae</taxon>
        <taxon>CS clade</taxon>
        <taxon>Chlamydomonadales</taxon>
        <taxon>Volvocaceae</taxon>
        <taxon>Volvox</taxon>
    </lineage>
</organism>
<feature type="compositionally biased region" description="Pro residues" evidence="1">
    <location>
        <begin position="117"/>
        <end position="129"/>
    </location>
</feature>
<dbReference type="Proteomes" id="UP000722791">
    <property type="component" value="Unassembled WGS sequence"/>
</dbReference>
<feature type="non-terminal residue" evidence="2">
    <location>
        <position position="166"/>
    </location>
</feature>
<feature type="region of interest" description="Disordered" evidence="1">
    <location>
        <begin position="114"/>
        <end position="166"/>
    </location>
</feature>
<comment type="caution">
    <text evidence="2">The sequence shown here is derived from an EMBL/GenBank/DDBJ whole genome shotgun (WGS) entry which is preliminary data.</text>
</comment>